<feature type="transmembrane region" description="Helical" evidence="8">
    <location>
        <begin position="21"/>
        <end position="46"/>
    </location>
</feature>
<evidence type="ECO:0000313" key="12">
    <source>
        <dbReference type="Proteomes" id="UP000198238"/>
    </source>
</evidence>
<keyword evidence="5 8" id="KW-1133">Transmembrane helix</keyword>
<dbReference type="AlphaFoldDB" id="A0A220S4M4"/>
<evidence type="ECO:0000313" key="11">
    <source>
        <dbReference type="EMBL" id="ASK28293.1"/>
    </source>
</evidence>
<dbReference type="GO" id="GO:0098797">
    <property type="term" value="C:plasma membrane protein complex"/>
    <property type="evidence" value="ECO:0007669"/>
    <property type="project" value="TreeGrafter"/>
</dbReference>
<evidence type="ECO:0000256" key="8">
    <source>
        <dbReference type="SAM" id="Phobius"/>
    </source>
</evidence>
<proteinExistence type="inferred from homology"/>
<keyword evidence="12" id="KW-1185">Reference proteome</keyword>
<keyword evidence="4 8" id="KW-0812">Transmembrane</keyword>
<comment type="similarity">
    <text evidence="2">Belongs to the ABC-4 integral membrane protein family. LolC/E subfamily.</text>
</comment>
<reference evidence="11 12" key="1">
    <citation type="submission" date="2017-06" db="EMBL/GenBank/DDBJ databases">
        <title>Neisseria chenwenguii sp. nov., isolated from the intestinal contents of Tibetan Plateau Pika in Yushu, Qinghai Province, China.</title>
        <authorList>
            <person name="Zhang G."/>
        </authorList>
    </citation>
    <scope>NUCLEOTIDE SEQUENCE [LARGE SCALE GENOMIC DNA]</scope>
    <source>
        <strain evidence="11 12">10023</strain>
    </source>
</reference>
<evidence type="ECO:0000259" key="9">
    <source>
        <dbReference type="Pfam" id="PF02687"/>
    </source>
</evidence>
<dbReference type="GO" id="GO:0044874">
    <property type="term" value="P:lipoprotein localization to outer membrane"/>
    <property type="evidence" value="ECO:0007669"/>
    <property type="project" value="TreeGrafter"/>
</dbReference>
<feature type="transmembrane region" description="Helical" evidence="8">
    <location>
        <begin position="414"/>
        <end position="431"/>
    </location>
</feature>
<sequence>MSLETWIGLRYLRARKRSASISLISAFSMTGITVGVAVLISAMSLMSGFQKEIRNQLLNVAPHVELGRRDFEKQENWQALRKAVAGRKEIAAGAPVVVGQALLANAGEVRGVQIRGILPEEEKKIVAYGNDAQADFDNLKAGESDIILGAALAEELGAEKGSQISVMVSGSPQDKPETEAQAEPQTGQGSDGLEAASQAETDADGSEAESPSAAATALHRFNVVGIVKTGVYELDKTLAVTHLQDAQTLYGFGDGAVALRLKLADPQTASALSQSLLEAHPDLWIVDWTETNHDFFQNVELQKRMMFIILMLIVAVAAFNLISSLAMTVTEKQAAIAILRTLGLPPSGIMKIFVVQGALTGFFGTLFGVIIGLLISWNISPIADFFEQITGRKLIQSQVYFIDHLPSEVNFTDVATVVAVSLLLSFLATLYPSWRASKTQPAEALRYE</sequence>
<evidence type="ECO:0000256" key="1">
    <source>
        <dbReference type="ARBA" id="ARBA00004651"/>
    </source>
</evidence>
<accession>A0A220S4M4</accession>
<dbReference type="InterPro" id="IPR025857">
    <property type="entry name" value="MacB_PCD"/>
</dbReference>
<dbReference type="OrthoDB" id="9808461at2"/>
<gene>
    <name evidence="11" type="ORF">BG910_11610</name>
</gene>
<dbReference type="RefSeq" id="WP_089036983.1">
    <property type="nucleotide sequence ID" value="NZ_CP022278.1"/>
</dbReference>
<keyword evidence="3" id="KW-1003">Cell membrane</keyword>
<dbReference type="KEGG" id="nei:BG910_11610"/>
<comment type="subcellular location">
    <subcellularLocation>
        <location evidence="1">Cell membrane</location>
        <topology evidence="1">Multi-pass membrane protein</topology>
    </subcellularLocation>
</comment>
<evidence type="ECO:0000256" key="2">
    <source>
        <dbReference type="ARBA" id="ARBA00005236"/>
    </source>
</evidence>
<feature type="domain" description="ABC3 transporter permease C-terminal" evidence="9">
    <location>
        <begin position="308"/>
        <end position="441"/>
    </location>
</feature>
<dbReference type="Pfam" id="PF12704">
    <property type="entry name" value="MacB_PCD"/>
    <property type="match status" value="1"/>
</dbReference>
<evidence type="ECO:0000256" key="3">
    <source>
        <dbReference type="ARBA" id="ARBA00022475"/>
    </source>
</evidence>
<dbReference type="PANTHER" id="PTHR30489:SF0">
    <property type="entry name" value="LIPOPROTEIN-RELEASING SYSTEM TRANSMEMBRANE PROTEIN LOLE"/>
    <property type="match status" value="1"/>
</dbReference>
<evidence type="ECO:0000256" key="4">
    <source>
        <dbReference type="ARBA" id="ARBA00022692"/>
    </source>
</evidence>
<dbReference type="InterPro" id="IPR051447">
    <property type="entry name" value="Lipoprotein-release_system"/>
</dbReference>
<dbReference type="InterPro" id="IPR003838">
    <property type="entry name" value="ABC3_permease_C"/>
</dbReference>
<evidence type="ECO:0000256" key="5">
    <source>
        <dbReference type="ARBA" id="ARBA00022989"/>
    </source>
</evidence>
<keyword evidence="11" id="KW-0449">Lipoprotein</keyword>
<dbReference type="Proteomes" id="UP000198238">
    <property type="component" value="Chromosome"/>
</dbReference>
<evidence type="ECO:0000259" key="10">
    <source>
        <dbReference type="Pfam" id="PF12704"/>
    </source>
</evidence>
<dbReference type="EMBL" id="CP022278">
    <property type="protein sequence ID" value="ASK28293.1"/>
    <property type="molecule type" value="Genomic_DNA"/>
</dbReference>
<name>A0A220S4M4_9NEIS</name>
<dbReference type="Pfam" id="PF02687">
    <property type="entry name" value="FtsX"/>
    <property type="match status" value="1"/>
</dbReference>
<dbReference type="PANTHER" id="PTHR30489">
    <property type="entry name" value="LIPOPROTEIN-RELEASING SYSTEM TRANSMEMBRANE PROTEIN LOLE"/>
    <property type="match status" value="1"/>
</dbReference>
<evidence type="ECO:0000256" key="7">
    <source>
        <dbReference type="SAM" id="MobiDB-lite"/>
    </source>
</evidence>
<feature type="transmembrane region" description="Helical" evidence="8">
    <location>
        <begin position="350"/>
        <end position="377"/>
    </location>
</feature>
<feature type="region of interest" description="Disordered" evidence="7">
    <location>
        <begin position="167"/>
        <end position="212"/>
    </location>
</feature>
<organism evidence="11 12">
    <name type="scientific">Neisseria chenwenguii</name>
    <dbReference type="NCBI Taxonomy" id="1853278"/>
    <lineage>
        <taxon>Bacteria</taxon>
        <taxon>Pseudomonadati</taxon>
        <taxon>Pseudomonadota</taxon>
        <taxon>Betaproteobacteria</taxon>
        <taxon>Neisseriales</taxon>
        <taxon>Neisseriaceae</taxon>
        <taxon>Neisseria</taxon>
    </lineage>
</organism>
<protein>
    <submittedName>
        <fullName evidence="11">Lipoprotein-releasing system transmembrane subunit LolC</fullName>
    </submittedName>
</protein>
<feature type="domain" description="MacB-like periplasmic core" evidence="10">
    <location>
        <begin position="25"/>
        <end position="276"/>
    </location>
</feature>
<keyword evidence="6 8" id="KW-0472">Membrane</keyword>
<feature type="transmembrane region" description="Helical" evidence="8">
    <location>
        <begin position="305"/>
        <end position="329"/>
    </location>
</feature>
<evidence type="ECO:0000256" key="6">
    <source>
        <dbReference type="ARBA" id="ARBA00023136"/>
    </source>
</evidence>